<evidence type="ECO:0000256" key="1">
    <source>
        <dbReference type="SAM" id="Phobius"/>
    </source>
</evidence>
<proteinExistence type="predicted"/>
<keyword evidence="1" id="KW-0472">Membrane</keyword>
<dbReference type="AlphaFoldDB" id="A0A5N6GI37"/>
<keyword evidence="1" id="KW-1133">Transmembrane helix</keyword>
<protein>
    <submittedName>
        <fullName evidence="2">Uncharacterized protein</fullName>
    </submittedName>
</protein>
<keyword evidence="1" id="KW-0812">Transmembrane</keyword>
<gene>
    <name evidence="2" type="ORF">BDV35DRAFT_371964</name>
</gene>
<dbReference type="Proteomes" id="UP000325434">
    <property type="component" value="Unassembled WGS sequence"/>
</dbReference>
<name>A0A5N6GI37_ASPFL</name>
<organism evidence="2">
    <name type="scientific">Aspergillus flavus</name>
    <dbReference type="NCBI Taxonomy" id="5059"/>
    <lineage>
        <taxon>Eukaryota</taxon>
        <taxon>Fungi</taxon>
        <taxon>Dikarya</taxon>
        <taxon>Ascomycota</taxon>
        <taxon>Pezizomycotina</taxon>
        <taxon>Eurotiomycetes</taxon>
        <taxon>Eurotiomycetidae</taxon>
        <taxon>Eurotiales</taxon>
        <taxon>Aspergillaceae</taxon>
        <taxon>Aspergillus</taxon>
        <taxon>Aspergillus subgen. Circumdati</taxon>
    </lineage>
</organism>
<accession>A0A5N6GI37</accession>
<reference evidence="2" key="1">
    <citation type="submission" date="2019-04" db="EMBL/GenBank/DDBJ databases">
        <title>Friends and foes A comparative genomics study of 23 Aspergillus species from section Flavi.</title>
        <authorList>
            <consortium name="DOE Joint Genome Institute"/>
            <person name="Kjaerbolling I."/>
            <person name="Vesth T."/>
            <person name="Frisvad J.C."/>
            <person name="Nybo J.L."/>
            <person name="Theobald S."/>
            <person name="Kildgaard S."/>
            <person name="Isbrandt T."/>
            <person name="Kuo A."/>
            <person name="Sato A."/>
            <person name="Lyhne E.K."/>
            <person name="Kogle M.E."/>
            <person name="Wiebenga A."/>
            <person name="Kun R.S."/>
            <person name="Lubbers R.J."/>
            <person name="Makela M.R."/>
            <person name="Barry K."/>
            <person name="Chovatia M."/>
            <person name="Clum A."/>
            <person name="Daum C."/>
            <person name="Haridas S."/>
            <person name="He G."/>
            <person name="LaButti K."/>
            <person name="Lipzen A."/>
            <person name="Mondo S."/>
            <person name="Riley R."/>
            <person name="Salamov A."/>
            <person name="Simmons B.A."/>
            <person name="Magnuson J.K."/>
            <person name="Henrissat B."/>
            <person name="Mortensen U.H."/>
            <person name="Larsen T.O."/>
            <person name="Devries R.P."/>
            <person name="Grigoriev I.V."/>
            <person name="Machida M."/>
            <person name="Baker S.E."/>
            <person name="Andersen M.R."/>
        </authorList>
    </citation>
    <scope>NUCLEOTIDE SEQUENCE [LARGE SCALE GENOMIC DNA]</scope>
    <source>
        <strain evidence="2">CBS 121.62</strain>
    </source>
</reference>
<evidence type="ECO:0000313" key="2">
    <source>
        <dbReference type="EMBL" id="KAB8240839.1"/>
    </source>
</evidence>
<dbReference type="EMBL" id="ML734715">
    <property type="protein sequence ID" value="KAB8240839.1"/>
    <property type="molecule type" value="Genomic_DNA"/>
</dbReference>
<sequence length="65" mass="7459">MGSVRAAEGEVDGRVMGERELWNSVTPYTEGFRFSNAYGPVMMLRVFPMTGGFRLFTPFMYVVRR</sequence>
<feature type="transmembrane region" description="Helical" evidence="1">
    <location>
        <begin position="42"/>
        <end position="63"/>
    </location>
</feature>